<feature type="compositionally biased region" description="Polar residues" evidence="1">
    <location>
        <begin position="146"/>
        <end position="157"/>
    </location>
</feature>
<reference evidence="2 3" key="1">
    <citation type="submission" date="2024-06" db="EMBL/GenBank/DDBJ databases">
        <title>A chromosome-level genome assembly of beet webworm, Loxostege sticticalis.</title>
        <authorList>
            <person name="Zhang Y."/>
        </authorList>
    </citation>
    <scope>NUCLEOTIDE SEQUENCE [LARGE SCALE GENOMIC DNA]</scope>
    <source>
        <strain evidence="2">AQ028</strain>
        <tissue evidence="2">Male pupae</tissue>
    </source>
</reference>
<evidence type="ECO:0000256" key="1">
    <source>
        <dbReference type="SAM" id="MobiDB-lite"/>
    </source>
</evidence>
<feature type="compositionally biased region" description="Basic and acidic residues" evidence="1">
    <location>
        <begin position="104"/>
        <end position="115"/>
    </location>
</feature>
<organism evidence="2 3">
    <name type="scientific">Loxostege sticticalis</name>
    <name type="common">Beet webworm moth</name>
    <dbReference type="NCBI Taxonomy" id="481309"/>
    <lineage>
        <taxon>Eukaryota</taxon>
        <taxon>Metazoa</taxon>
        <taxon>Ecdysozoa</taxon>
        <taxon>Arthropoda</taxon>
        <taxon>Hexapoda</taxon>
        <taxon>Insecta</taxon>
        <taxon>Pterygota</taxon>
        <taxon>Neoptera</taxon>
        <taxon>Endopterygota</taxon>
        <taxon>Lepidoptera</taxon>
        <taxon>Glossata</taxon>
        <taxon>Ditrysia</taxon>
        <taxon>Pyraloidea</taxon>
        <taxon>Crambidae</taxon>
        <taxon>Pyraustinae</taxon>
        <taxon>Loxostege</taxon>
    </lineage>
</organism>
<feature type="region of interest" description="Disordered" evidence="1">
    <location>
        <begin position="45"/>
        <end position="167"/>
    </location>
</feature>
<feature type="compositionally biased region" description="Low complexity" evidence="1">
    <location>
        <begin position="158"/>
        <end position="167"/>
    </location>
</feature>
<dbReference type="Proteomes" id="UP001549921">
    <property type="component" value="Unassembled WGS sequence"/>
</dbReference>
<proteinExistence type="predicted"/>
<gene>
    <name evidence="2" type="ORF">ABMA28_003515</name>
</gene>
<feature type="compositionally biased region" description="Polar residues" evidence="1">
    <location>
        <begin position="215"/>
        <end position="230"/>
    </location>
</feature>
<comment type="caution">
    <text evidence="2">The sequence shown here is derived from an EMBL/GenBank/DDBJ whole genome shotgun (WGS) entry which is preliminary data.</text>
</comment>
<feature type="compositionally biased region" description="Pro residues" evidence="1">
    <location>
        <begin position="128"/>
        <end position="141"/>
    </location>
</feature>
<feature type="region of interest" description="Disordered" evidence="1">
    <location>
        <begin position="191"/>
        <end position="238"/>
    </location>
</feature>
<sequence length="331" mass="35517">MSEDARVTLARSLWELEGFLQRLEGLAHEGWGIVRTARHNVQRLYTPPEFGDPTTGQTDGRSPAPPTAAAPPTALLSSSSTSSTTESSSSDSEPGASGGDGDDGVGRRHQGERGRCPRLPSYSSVPESPAPGSPARLSPPPDRTDLNPTSIHDNTTILPSSRSDSPVSSSLISAVVLPPFLQALTSVGPEAALPPSPEPVTSTPRPALVRPSRRGGQSNRQNQPNRTGRPSRSVEASGDAASVVQWSLDKTANMRTKQCVLCRAVVTNQTKRHFTRHHKGYIPYNINHPNYPKPYFFYVATPLLKCPSALRPSPILIRIAAGIDPIFLDMT</sequence>
<dbReference type="EMBL" id="JBEDNZ010000014">
    <property type="protein sequence ID" value="KAL0830058.1"/>
    <property type="molecule type" value="Genomic_DNA"/>
</dbReference>
<dbReference type="AlphaFoldDB" id="A0ABD0SWB4"/>
<feature type="compositionally biased region" description="Low complexity" evidence="1">
    <location>
        <begin position="70"/>
        <end position="95"/>
    </location>
</feature>
<accession>A0ABD0SWB4</accession>
<evidence type="ECO:0000313" key="2">
    <source>
        <dbReference type="EMBL" id="KAL0830058.1"/>
    </source>
</evidence>
<protein>
    <submittedName>
        <fullName evidence="2">Uncharacterized protein</fullName>
    </submittedName>
</protein>
<name>A0ABD0SWB4_LOXSC</name>
<evidence type="ECO:0000313" key="3">
    <source>
        <dbReference type="Proteomes" id="UP001549921"/>
    </source>
</evidence>